<dbReference type="OrthoDB" id="9780267at2"/>
<keyword evidence="3" id="KW-1185">Reference proteome</keyword>
<dbReference type="STRING" id="584708.Apau_1990"/>
<reference evidence="2 3" key="1">
    <citation type="journal article" date="2010" name="Stand. Genomic Sci.">
        <title>Non-contiguous finished genome sequence of Aminomonas paucivorans type strain (GLU-3).</title>
        <authorList>
            <person name="Pitluck S."/>
            <person name="Yasawong M."/>
            <person name="Held B."/>
            <person name="Lapidus A."/>
            <person name="Nolan M."/>
            <person name="Copeland A."/>
            <person name="Lucas S."/>
            <person name="Del Rio T.G."/>
            <person name="Tice H."/>
            <person name="Cheng J.F."/>
            <person name="Chertkov O."/>
            <person name="Goodwin L."/>
            <person name="Tapia R."/>
            <person name="Han C."/>
            <person name="Liolios K."/>
            <person name="Ivanova N."/>
            <person name="Mavromatis K."/>
            <person name="Ovchinnikova G."/>
            <person name="Pati A."/>
            <person name="Chen A."/>
            <person name="Palaniappan K."/>
            <person name="Land M."/>
            <person name="Hauser L."/>
            <person name="Chang Y.J."/>
            <person name="Jeffries C.D."/>
            <person name="Pukall R."/>
            <person name="Spring S."/>
            <person name="Rohde M."/>
            <person name="Sikorski J."/>
            <person name="Goker M."/>
            <person name="Woyke T."/>
            <person name="Bristow J."/>
            <person name="Eisen J.A."/>
            <person name="Markowitz V."/>
            <person name="Hugenholtz P."/>
            <person name="Kyrpides N.C."/>
            <person name="Klenk H.P."/>
        </authorList>
    </citation>
    <scope>NUCLEOTIDE SEQUENCE [LARGE SCALE GENOMIC DNA]</scope>
    <source>
        <strain evidence="2 3">DSM 12260</strain>
    </source>
</reference>
<dbReference type="PANTHER" id="PTHR31876:SF26">
    <property type="entry name" value="PROTEIN LIKE COV 2"/>
    <property type="match status" value="1"/>
</dbReference>
<name>E3CX55_9BACT</name>
<sequence>MSPQTEQTLHRGRRWISEGTRTFAAGLLVFLPLIVLVVVLRFLFEAVQSLAALVFGLTRSVPGAVGVFLVTLALIFYAGHKLRRREKWLLDRVERFLAALPLLGSWYQTLKDLVEVLAGPGQKDRYLGVVKVPFGSGHVLGFVTRREVLEGRTTLTVFVPTSPNPTSGIVLFFPEEAVLPTDLSPESAFARIISLGLKA</sequence>
<organism evidence="2 3">
    <name type="scientific">Aminomonas paucivorans DSM 12260</name>
    <dbReference type="NCBI Taxonomy" id="584708"/>
    <lineage>
        <taxon>Bacteria</taxon>
        <taxon>Thermotogati</taxon>
        <taxon>Synergistota</taxon>
        <taxon>Synergistia</taxon>
        <taxon>Synergistales</taxon>
        <taxon>Synergistaceae</taxon>
        <taxon>Aminomonas</taxon>
    </lineage>
</organism>
<evidence type="ECO:0000313" key="3">
    <source>
        <dbReference type="Proteomes" id="UP000005096"/>
    </source>
</evidence>
<proteinExistence type="predicted"/>
<dbReference type="PANTHER" id="PTHR31876">
    <property type="entry name" value="COV-LIKE PROTEIN 1"/>
    <property type="match status" value="1"/>
</dbReference>
<keyword evidence="1" id="KW-1133">Transmembrane helix</keyword>
<gene>
    <name evidence="2" type="ORF">Apau_1990</name>
</gene>
<evidence type="ECO:0000313" key="2">
    <source>
        <dbReference type="EMBL" id="EFQ24402.1"/>
    </source>
</evidence>
<accession>E3CX55</accession>
<dbReference type="AlphaFoldDB" id="E3CX55"/>
<evidence type="ECO:0000256" key="1">
    <source>
        <dbReference type="SAM" id="Phobius"/>
    </source>
</evidence>
<dbReference type="Proteomes" id="UP000005096">
    <property type="component" value="Chromosome"/>
</dbReference>
<dbReference type="EMBL" id="CM001022">
    <property type="protein sequence ID" value="EFQ24402.1"/>
    <property type="molecule type" value="Genomic_DNA"/>
</dbReference>
<dbReference type="eggNOG" id="COG2928">
    <property type="taxonomic scope" value="Bacteria"/>
</dbReference>
<feature type="transmembrane region" description="Helical" evidence="1">
    <location>
        <begin position="21"/>
        <end position="44"/>
    </location>
</feature>
<dbReference type="InterPro" id="IPR007462">
    <property type="entry name" value="COV1-like"/>
</dbReference>
<protein>
    <recommendedName>
        <fullName evidence="4">DUF502 domain-containing protein</fullName>
    </recommendedName>
</protein>
<dbReference type="PaxDb" id="584708-Apau_1990"/>
<dbReference type="RefSeq" id="WP_006301640.1">
    <property type="nucleotide sequence ID" value="NZ_CM001022.1"/>
</dbReference>
<dbReference type="Pfam" id="PF04367">
    <property type="entry name" value="DUF502"/>
    <property type="match status" value="1"/>
</dbReference>
<feature type="transmembrane region" description="Helical" evidence="1">
    <location>
        <begin position="50"/>
        <end position="77"/>
    </location>
</feature>
<keyword evidence="1" id="KW-0472">Membrane</keyword>
<dbReference type="HOGENOM" id="CLU_068050_2_0_0"/>
<keyword evidence="1" id="KW-0812">Transmembrane</keyword>
<evidence type="ECO:0008006" key="4">
    <source>
        <dbReference type="Google" id="ProtNLM"/>
    </source>
</evidence>